<gene>
    <name evidence="1" type="ORF">FOL47_000849</name>
</gene>
<dbReference type="AlphaFoldDB" id="A0A7J6MKP5"/>
<reference evidence="1 2" key="1">
    <citation type="submission" date="2020-04" db="EMBL/GenBank/DDBJ databases">
        <title>Perkinsus chesapeaki whole genome sequence.</title>
        <authorList>
            <person name="Bogema D.R."/>
        </authorList>
    </citation>
    <scope>NUCLEOTIDE SEQUENCE [LARGE SCALE GENOMIC DNA]</scope>
    <source>
        <strain evidence="1">ATCC PRA-425</strain>
    </source>
</reference>
<protein>
    <submittedName>
        <fullName evidence="1">Uncharacterized protein</fullName>
    </submittedName>
</protein>
<keyword evidence="2" id="KW-1185">Reference proteome</keyword>
<dbReference type="EMBL" id="JAAPAO010000118">
    <property type="protein sequence ID" value="KAF4672133.1"/>
    <property type="molecule type" value="Genomic_DNA"/>
</dbReference>
<proteinExistence type="predicted"/>
<dbReference type="Proteomes" id="UP000591131">
    <property type="component" value="Unassembled WGS sequence"/>
</dbReference>
<name>A0A7J6MKP5_PERCH</name>
<evidence type="ECO:0000313" key="2">
    <source>
        <dbReference type="Proteomes" id="UP000591131"/>
    </source>
</evidence>
<sequence length="339" mass="38302">MTSENVTLRSVYSIMFYKWVDYPWVFKEGPFCRDGTLCPESQNYTWDFYFDKLLDIGGESFVLGDYNIKNSEFVNYSGFEWDMCGFDDLKRRVEDKNDLIFVGLEPKYDDQIVTFNTDAFAEEAIKNASLTGAKPENMVLAIPLIARAVHPASDMGYSNMIYDFNADPKGNGSVISSSNNTYYFFSQTRAGIIRTIQELNLTAAFHFGTTSWEVAHERGIPAAADLNFVGLWPTYKGQVVTFNTDAFAEEAIKNATLADMGYSSMIYDFHADPKGNGSVIFSPGNGYYFFSQTRAVDKLRLVKQHGLHGVMLESGYDMLEDLYPWDESSLFYALATKSV</sequence>
<organism evidence="1 2">
    <name type="scientific">Perkinsus chesapeaki</name>
    <name type="common">Clam parasite</name>
    <name type="synonym">Perkinsus andrewsi</name>
    <dbReference type="NCBI Taxonomy" id="330153"/>
    <lineage>
        <taxon>Eukaryota</taxon>
        <taxon>Sar</taxon>
        <taxon>Alveolata</taxon>
        <taxon>Perkinsozoa</taxon>
        <taxon>Perkinsea</taxon>
        <taxon>Perkinsida</taxon>
        <taxon>Perkinsidae</taxon>
        <taxon>Perkinsus</taxon>
    </lineage>
</organism>
<comment type="caution">
    <text evidence="1">The sequence shown here is derived from an EMBL/GenBank/DDBJ whole genome shotgun (WGS) entry which is preliminary data.</text>
</comment>
<evidence type="ECO:0000313" key="1">
    <source>
        <dbReference type="EMBL" id="KAF4672133.1"/>
    </source>
</evidence>
<accession>A0A7J6MKP5</accession>